<name>A0A422PR92_9TRYP</name>
<organism evidence="2 3">
    <name type="scientific">Trypanosoma conorhini</name>
    <dbReference type="NCBI Taxonomy" id="83891"/>
    <lineage>
        <taxon>Eukaryota</taxon>
        <taxon>Discoba</taxon>
        <taxon>Euglenozoa</taxon>
        <taxon>Kinetoplastea</taxon>
        <taxon>Metakinetoplastina</taxon>
        <taxon>Trypanosomatida</taxon>
        <taxon>Trypanosomatidae</taxon>
        <taxon>Trypanosoma</taxon>
    </lineage>
</organism>
<evidence type="ECO:0000313" key="3">
    <source>
        <dbReference type="Proteomes" id="UP000284403"/>
    </source>
</evidence>
<accession>A0A422PR92</accession>
<protein>
    <submittedName>
        <fullName evidence="2">Uncharacterized protein</fullName>
    </submittedName>
</protein>
<sequence>MVGARPRGVGAVKVHAVYGGAEQVRGGAAPKTLLRGGRPPQQRRRAQAARPAEGRRVVQPIPPQNRALVAAAAAAAAAGVPEAAAAGVDDKHGERQRVARPRVRRLHVGGQGDAATHLPKEVGAKNRHRHRPATAGADAVPHKTRICAVVVTRRPLREARDPHG</sequence>
<proteinExistence type="predicted"/>
<keyword evidence="3" id="KW-1185">Reference proteome</keyword>
<dbReference type="RefSeq" id="XP_029229142.1">
    <property type="nucleotide sequence ID" value="XM_029370759.1"/>
</dbReference>
<gene>
    <name evidence="2" type="ORF">Tco025E_03842</name>
</gene>
<dbReference type="EMBL" id="MKKU01000183">
    <property type="protein sequence ID" value="RNF20270.1"/>
    <property type="molecule type" value="Genomic_DNA"/>
</dbReference>
<comment type="caution">
    <text evidence="2">The sequence shown here is derived from an EMBL/GenBank/DDBJ whole genome shotgun (WGS) entry which is preliminary data.</text>
</comment>
<feature type="region of interest" description="Disordered" evidence="1">
    <location>
        <begin position="28"/>
        <end position="61"/>
    </location>
</feature>
<evidence type="ECO:0000256" key="1">
    <source>
        <dbReference type="SAM" id="MobiDB-lite"/>
    </source>
</evidence>
<dbReference type="GeneID" id="40317453"/>
<evidence type="ECO:0000313" key="2">
    <source>
        <dbReference type="EMBL" id="RNF20270.1"/>
    </source>
</evidence>
<reference evidence="2 3" key="1">
    <citation type="journal article" date="2018" name="BMC Genomics">
        <title>Genomic comparison of Trypanosoma conorhini and Trypanosoma rangeli to Trypanosoma cruzi strains of high and low virulence.</title>
        <authorList>
            <person name="Bradwell K.R."/>
            <person name="Koparde V.N."/>
            <person name="Matveyev A.V."/>
            <person name="Serrano M.G."/>
            <person name="Alves J.M."/>
            <person name="Parikh H."/>
            <person name="Huang B."/>
            <person name="Lee V."/>
            <person name="Espinosa-Alvarez O."/>
            <person name="Ortiz P.A."/>
            <person name="Costa-Martins A.G."/>
            <person name="Teixeira M.M."/>
            <person name="Buck G.A."/>
        </authorList>
    </citation>
    <scope>NUCLEOTIDE SEQUENCE [LARGE SCALE GENOMIC DNA]</scope>
    <source>
        <strain evidence="2 3">025E</strain>
    </source>
</reference>
<dbReference type="AlphaFoldDB" id="A0A422PR92"/>
<dbReference type="Proteomes" id="UP000284403">
    <property type="component" value="Unassembled WGS sequence"/>
</dbReference>